<gene>
    <name evidence="2" type="ORF">GV64_09075</name>
</gene>
<dbReference type="Pfam" id="PF01244">
    <property type="entry name" value="Peptidase_M19"/>
    <property type="match status" value="1"/>
</dbReference>
<keyword evidence="3" id="KW-1185">Reference proteome</keyword>
<keyword evidence="1" id="KW-1133">Transmembrane helix</keyword>
<dbReference type="eggNOG" id="COG2355">
    <property type="taxonomic scope" value="Bacteria"/>
</dbReference>
<dbReference type="InterPro" id="IPR008257">
    <property type="entry name" value="Pept_M19"/>
</dbReference>
<dbReference type="Proteomes" id="UP000027997">
    <property type="component" value="Unassembled WGS sequence"/>
</dbReference>
<evidence type="ECO:0000256" key="1">
    <source>
        <dbReference type="SAM" id="Phobius"/>
    </source>
</evidence>
<dbReference type="RefSeq" id="WP_020580494.1">
    <property type="nucleotide sequence ID" value="NZ_JOJP01000001.1"/>
</dbReference>
<dbReference type="Gene3D" id="3.20.20.140">
    <property type="entry name" value="Metal-dependent hydrolases"/>
    <property type="match status" value="1"/>
</dbReference>
<dbReference type="SUPFAM" id="SSF51556">
    <property type="entry name" value="Metallo-dependent hydrolases"/>
    <property type="match status" value="1"/>
</dbReference>
<dbReference type="GO" id="GO:0006508">
    <property type="term" value="P:proteolysis"/>
    <property type="evidence" value="ECO:0007669"/>
    <property type="project" value="InterPro"/>
</dbReference>
<proteinExistence type="predicted"/>
<dbReference type="PROSITE" id="PS51365">
    <property type="entry name" value="RENAL_DIPEPTIDASE_2"/>
    <property type="match status" value="1"/>
</dbReference>
<feature type="transmembrane region" description="Helical" evidence="1">
    <location>
        <begin position="20"/>
        <end position="40"/>
    </location>
</feature>
<keyword evidence="1" id="KW-0472">Membrane</keyword>
<dbReference type="EMBL" id="JOJP01000001">
    <property type="protein sequence ID" value="KEI70875.1"/>
    <property type="molecule type" value="Genomic_DNA"/>
</dbReference>
<sequence>MKKEHHNRRISRGWQLTLSISSTFIIVAIGFTLIFAPAAIEKGTNIVSAHSPYPISQKASSLHQQLIVADLHADSLLWNRDLSQKASYGHVDLPRLQQGNVAVQTFAVPTKSPRGQNYSRNESDAADGITMLSMIQAWPPATWNSLYERALYQARKLHKVEQSSPEDLKIIRSQADLEAVLALRQQGSQKVAGLLALEGAHALEGNLDNLKGLYDAGYRMIGLHHFFDNRLGGSLHGVSGSRLSLFGRRALARMEELNMIVDLAHSSESVVDEVLKLAKHPVVISHTGILGTCDSPRNISDDLIQRIAEKGGLIGIGFWDAICDTSPEGIVNTLRYAIDLAGEDHIALGSDFDGGTKVSLDASELAILTELMIRKGFSETEIRKVMGENVQKFLMKHLPEEKIKT</sequence>
<dbReference type="InterPro" id="IPR032466">
    <property type="entry name" value="Metal_Hydrolase"/>
</dbReference>
<keyword evidence="1" id="KW-0812">Transmembrane</keyword>
<accession>A0A081K9P9</accession>
<dbReference type="STRING" id="305900.GV64_09075"/>
<dbReference type="AlphaFoldDB" id="A0A081K9P9"/>
<dbReference type="PANTHER" id="PTHR10443:SF12">
    <property type="entry name" value="DIPEPTIDASE"/>
    <property type="match status" value="1"/>
</dbReference>
<reference evidence="2 3" key="1">
    <citation type="submission" date="2014-06" db="EMBL/GenBank/DDBJ databases">
        <title>Whole Genome Sequences of Three Symbiotic Endozoicomonas Bacteria.</title>
        <authorList>
            <person name="Neave M.J."/>
            <person name="Apprill A."/>
            <person name="Voolstra C.R."/>
        </authorList>
    </citation>
    <scope>NUCLEOTIDE SEQUENCE [LARGE SCALE GENOMIC DNA]</scope>
    <source>
        <strain evidence="2 3">DSM 22380</strain>
    </source>
</reference>
<evidence type="ECO:0000313" key="3">
    <source>
        <dbReference type="Proteomes" id="UP000027997"/>
    </source>
</evidence>
<dbReference type="PANTHER" id="PTHR10443">
    <property type="entry name" value="MICROSOMAL DIPEPTIDASE"/>
    <property type="match status" value="1"/>
</dbReference>
<dbReference type="GO" id="GO:0070573">
    <property type="term" value="F:metallodipeptidase activity"/>
    <property type="evidence" value="ECO:0007669"/>
    <property type="project" value="InterPro"/>
</dbReference>
<dbReference type="CDD" id="cd01301">
    <property type="entry name" value="rDP_like"/>
    <property type="match status" value="1"/>
</dbReference>
<name>A0A081K9P9_9GAMM</name>
<evidence type="ECO:0000313" key="2">
    <source>
        <dbReference type="EMBL" id="KEI70875.1"/>
    </source>
</evidence>
<organism evidence="2 3">
    <name type="scientific">Endozoicomonas elysicola</name>
    <dbReference type="NCBI Taxonomy" id="305900"/>
    <lineage>
        <taxon>Bacteria</taxon>
        <taxon>Pseudomonadati</taxon>
        <taxon>Pseudomonadota</taxon>
        <taxon>Gammaproteobacteria</taxon>
        <taxon>Oceanospirillales</taxon>
        <taxon>Endozoicomonadaceae</taxon>
        <taxon>Endozoicomonas</taxon>
    </lineage>
</organism>
<protein>
    <submittedName>
        <fullName evidence="2">Peptidase M19</fullName>
    </submittedName>
</protein>
<comment type="caution">
    <text evidence="2">The sequence shown here is derived from an EMBL/GenBank/DDBJ whole genome shotgun (WGS) entry which is preliminary data.</text>
</comment>